<organism evidence="2 3">
    <name type="scientific">Anopheles melas</name>
    <dbReference type="NCBI Taxonomy" id="34690"/>
    <lineage>
        <taxon>Eukaryota</taxon>
        <taxon>Metazoa</taxon>
        <taxon>Ecdysozoa</taxon>
        <taxon>Arthropoda</taxon>
        <taxon>Hexapoda</taxon>
        <taxon>Insecta</taxon>
        <taxon>Pterygota</taxon>
        <taxon>Neoptera</taxon>
        <taxon>Endopterygota</taxon>
        <taxon>Diptera</taxon>
        <taxon>Nematocera</taxon>
        <taxon>Culicoidea</taxon>
        <taxon>Culicidae</taxon>
        <taxon>Anophelinae</taxon>
        <taxon>Anopheles</taxon>
    </lineage>
</organism>
<dbReference type="AlphaFoldDB" id="A0A182TSV5"/>
<reference evidence="2" key="2">
    <citation type="submission" date="2020-05" db="UniProtKB">
        <authorList>
            <consortium name="EnsemblMetazoa"/>
        </authorList>
    </citation>
    <scope>IDENTIFICATION</scope>
    <source>
        <strain evidence="2">CM1001059</strain>
    </source>
</reference>
<reference evidence="3" key="1">
    <citation type="submission" date="2014-01" db="EMBL/GenBank/DDBJ databases">
        <title>The Genome Sequence of Anopheles melas CM1001059_A (V2).</title>
        <authorList>
            <consortium name="The Broad Institute Genomics Platform"/>
            <person name="Neafsey D.E."/>
            <person name="Besansky N."/>
            <person name="Howell P."/>
            <person name="Walton C."/>
            <person name="Young S.K."/>
            <person name="Zeng Q."/>
            <person name="Gargeya S."/>
            <person name="Fitzgerald M."/>
            <person name="Haas B."/>
            <person name="Abouelleil A."/>
            <person name="Allen A.W."/>
            <person name="Alvarado L."/>
            <person name="Arachchi H.M."/>
            <person name="Berlin A.M."/>
            <person name="Chapman S.B."/>
            <person name="Gainer-Dewar J."/>
            <person name="Goldberg J."/>
            <person name="Griggs A."/>
            <person name="Gujja S."/>
            <person name="Hansen M."/>
            <person name="Howarth C."/>
            <person name="Imamovic A."/>
            <person name="Ireland A."/>
            <person name="Larimer J."/>
            <person name="McCowan C."/>
            <person name="Murphy C."/>
            <person name="Pearson M."/>
            <person name="Poon T.W."/>
            <person name="Priest M."/>
            <person name="Roberts A."/>
            <person name="Saif S."/>
            <person name="Shea T."/>
            <person name="Sisk P."/>
            <person name="Sykes S."/>
            <person name="Wortman J."/>
            <person name="Nusbaum C."/>
            <person name="Birren B."/>
        </authorList>
    </citation>
    <scope>NUCLEOTIDE SEQUENCE [LARGE SCALE GENOMIC DNA]</scope>
    <source>
        <strain evidence="3">CM1001059</strain>
    </source>
</reference>
<dbReference type="VEuPathDB" id="VectorBase:AMEC007706"/>
<evidence type="ECO:0000313" key="3">
    <source>
        <dbReference type="Proteomes" id="UP000075902"/>
    </source>
</evidence>
<feature type="region of interest" description="Disordered" evidence="1">
    <location>
        <begin position="53"/>
        <end position="80"/>
    </location>
</feature>
<accession>A0A182TSV5</accession>
<dbReference type="Proteomes" id="UP000075902">
    <property type="component" value="Unassembled WGS sequence"/>
</dbReference>
<name>A0A182TSV5_9DIPT</name>
<dbReference type="STRING" id="34690.A0A182TSV5"/>
<feature type="region of interest" description="Disordered" evidence="1">
    <location>
        <begin position="158"/>
        <end position="184"/>
    </location>
</feature>
<sequence>MVARNFSLQDLPYNRVLQVPDEEREFLALDELKPHQLTELGVAVTCASSGGGQQQQQQQLHQSAASHRTLAAGGGDGEVPNPVITTGGLLQNYHHHNVFYELGAATNSPSNASAVPTEHMTGGPDASLLVDPSLAGTMSAVSNLSTLSAAGSGNHLLHLADHGHSHHDHQHASGGARKRKFSFK</sequence>
<protein>
    <submittedName>
        <fullName evidence="2">Uncharacterized protein</fullName>
    </submittedName>
</protein>
<proteinExistence type="predicted"/>
<keyword evidence="3" id="KW-1185">Reference proteome</keyword>
<dbReference type="EnsemblMetazoa" id="AMEC007706-RA">
    <property type="protein sequence ID" value="AMEC007706-PA"/>
    <property type="gene ID" value="AMEC007706"/>
</dbReference>
<evidence type="ECO:0000256" key="1">
    <source>
        <dbReference type="SAM" id="MobiDB-lite"/>
    </source>
</evidence>
<evidence type="ECO:0000313" key="2">
    <source>
        <dbReference type="EnsemblMetazoa" id="AMEC007706-PA"/>
    </source>
</evidence>